<gene>
    <name evidence="1" type="ORF">GXY80_04020</name>
</gene>
<dbReference type="AlphaFoldDB" id="A0A351TZ06"/>
<accession>A0A351TZ06</accession>
<organism evidence="1 2">
    <name type="scientific">Syntrophorhabdus aromaticivorans</name>
    <dbReference type="NCBI Taxonomy" id="328301"/>
    <lineage>
        <taxon>Bacteria</taxon>
        <taxon>Pseudomonadati</taxon>
        <taxon>Thermodesulfobacteriota</taxon>
        <taxon>Syntrophorhabdia</taxon>
        <taxon>Syntrophorhabdales</taxon>
        <taxon>Syntrophorhabdaceae</taxon>
        <taxon>Syntrophorhabdus</taxon>
    </lineage>
</organism>
<name>A0A351TZ06_9BACT</name>
<dbReference type="EMBL" id="JAAYEE010000070">
    <property type="protein sequence ID" value="NLW34637.1"/>
    <property type="molecule type" value="Genomic_DNA"/>
</dbReference>
<reference evidence="1" key="2">
    <citation type="submission" date="2020-01" db="EMBL/GenBank/DDBJ databases">
        <authorList>
            <person name="Campanaro S."/>
        </authorList>
    </citation>
    <scope>NUCLEOTIDE SEQUENCE</scope>
    <source>
        <strain evidence="1">AS06rmzACSIP_7</strain>
    </source>
</reference>
<dbReference type="Pfam" id="PF19620">
    <property type="entry name" value="DUF6125"/>
    <property type="match status" value="1"/>
</dbReference>
<evidence type="ECO:0000313" key="1">
    <source>
        <dbReference type="EMBL" id="NLW34637.1"/>
    </source>
</evidence>
<evidence type="ECO:0008006" key="3">
    <source>
        <dbReference type="Google" id="ProtNLM"/>
    </source>
</evidence>
<dbReference type="Proteomes" id="UP000777265">
    <property type="component" value="Unassembled WGS sequence"/>
</dbReference>
<reference evidence="1" key="1">
    <citation type="journal article" date="2020" name="Biotechnol. Biofuels">
        <title>New insights from the biogas microbiome by comprehensive genome-resolved metagenomics of nearly 1600 species originating from multiple anaerobic digesters.</title>
        <authorList>
            <person name="Campanaro S."/>
            <person name="Treu L."/>
            <person name="Rodriguez-R L.M."/>
            <person name="Kovalovszki A."/>
            <person name="Ziels R.M."/>
            <person name="Maus I."/>
            <person name="Zhu X."/>
            <person name="Kougias P.G."/>
            <person name="Basile A."/>
            <person name="Luo G."/>
            <person name="Schluter A."/>
            <person name="Konstantinidis K.T."/>
            <person name="Angelidaki I."/>
        </authorList>
    </citation>
    <scope>NUCLEOTIDE SEQUENCE</scope>
    <source>
        <strain evidence="1">AS06rmzACSIP_7</strain>
    </source>
</reference>
<proteinExistence type="predicted"/>
<protein>
    <recommendedName>
        <fullName evidence="3">4-vinyl reductase 4VR domain-containing protein</fullName>
    </recommendedName>
</protein>
<dbReference type="STRING" id="909663.GCA_000512235_03029"/>
<comment type="caution">
    <text evidence="1">The sequence shown here is derived from an EMBL/GenBank/DDBJ whole genome shotgun (WGS) entry which is preliminary data.</text>
</comment>
<evidence type="ECO:0000313" key="2">
    <source>
        <dbReference type="Proteomes" id="UP000777265"/>
    </source>
</evidence>
<sequence>MNLGILETMDAPELREYLRFLLWHYRVMDGFWFLSVEEKYGRQAAEHLDEVVWAKIAGMSAKDLVQRFGIEEKGIKGLVKALDLLPWTMIVGYKVMETGDDEAFITVPECPTQVARVKHGLPEFHCQDMHQAEFESFAHAVDPRIKVECLLAPPDHPPDLFCKWRFSVERD</sequence>